<keyword evidence="2" id="KW-0812">Transmembrane</keyword>
<feature type="region of interest" description="Disordered" evidence="1">
    <location>
        <begin position="1"/>
        <end position="58"/>
    </location>
</feature>
<organism evidence="3 4">
    <name type="scientific">Prauserella endophytica</name>
    <dbReference type="NCBI Taxonomy" id="1592324"/>
    <lineage>
        <taxon>Bacteria</taxon>
        <taxon>Bacillati</taxon>
        <taxon>Actinomycetota</taxon>
        <taxon>Actinomycetes</taxon>
        <taxon>Pseudonocardiales</taxon>
        <taxon>Pseudonocardiaceae</taxon>
        <taxon>Prauserella</taxon>
        <taxon>Prauserella coralliicola group</taxon>
    </lineage>
</organism>
<evidence type="ECO:0008006" key="5">
    <source>
        <dbReference type="Google" id="ProtNLM"/>
    </source>
</evidence>
<gene>
    <name evidence="3" type="ORF">FCN18_23375</name>
</gene>
<accession>A0ABY2S1I5</accession>
<feature type="compositionally biased region" description="Polar residues" evidence="1">
    <location>
        <begin position="19"/>
        <end position="29"/>
    </location>
</feature>
<feature type="transmembrane region" description="Helical" evidence="2">
    <location>
        <begin position="107"/>
        <end position="128"/>
    </location>
</feature>
<feature type="transmembrane region" description="Helical" evidence="2">
    <location>
        <begin position="149"/>
        <end position="168"/>
    </location>
</feature>
<comment type="caution">
    <text evidence="3">The sequence shown here is derived from an EMBL/GenBank/DDBJ whole genome shotgun (WGS) entry which is preliminary data.</text>
</comment>
<protein>
    <recommendedName>
        <fullName evidence="5">TrbC/VIRB2 family protein</fullName>
    </recommendedName>
</protein>
<feature type="compositionally biased region" description="Low complexity" evidence="1">
    <location>
        <begin position="1"/>
        <end position="16"/>
    </location>
</feature>
<proteinExistence type="predicted"/>
<dbReference type="EMBL" id="SWMS01000014">
    <property type="protein sequence ID" value="TKG66866.1"/>
    <property type="molecule type" value="Genomic_DNA"/>
</dbReference>
<evidence type="ECO:0000256" key="1">
    <source>
        <dbReference type="SAM" id="MobiDB-lite"/>
    </source>
</evidence>
<keyword evidence="4" id="KW-1185">Reference proteome</keyword>
<evidence type="ECO:0000313" key="3">
    <source>
        <dbReference type="EMBL" id="TKG66866.1"/>
    </source>
</evidence>
<feature type="compositionally biased region" description="Basic residues" evidence="1">
    <location>
        <begin position="48"/>
        <end position="58"/>
    </location>
</feature>
<keyword evidence="2" id="KW-0472">Membrane</keyword>
<dbReference type="InterPro" id="IPR043993">
    <property type="entry name" value="T4SS_pilin"/>
</dbReference>
<dbReference type="Proteomes" id="UP000309992">
    <property type="component" value="Unassembled WGS sequence"/>
</dbReference>
<sequence>MRVTPHPQTQHTTAPPRSLASSASDQNRPLTGVAGHSRPTAHADAARPRHRTSRSRPVRRAVTRSVAFAVLGAVLLSSLTADAAQASTQVLAIASSVGQVFDNIRNWLVGILAGLATVFLTIGGVRYLMAGGDPGEVEKAKQSFKSAGWGYGLAALAPLVVEILRGIVGA</sequence>
<name>A0ABY2S1I5_9PSEU</name>
<dbReference type="Pfam" id="PF18895">
    <property type="entry name" value="T4SS_pilin"/>
    <property type="match status" value="1"/>
</dbReference>
<evidence type="ECO:0000313" key="4">
    <source>
        <dbReference type="Proteomes" id="UP000309992"/>
    </source>
</evidence>
<keyword evidence="2" id="KW-1133">Transmembrane helix</keyword>
<reference evidence="3 4" key="1">
    <citation type="journal article" date="2015" name="Antonie Van Leeuwenhoek">
        <title>Prauserella endophytica sp. nov., an endophytic actinobacterium isolated from Tamarix taklamakanensis.</title>
        <authorList>
            <person name="Liu J.M."/>
            <person name="Habden X."/>
            <person name="Guo L."/>
            <person name="Tuo L."/>
            <person name="Jiang Z.K."/>
            <person name="Liu S.W."/>
            <person name="Liu X.F."/>
            <person name="Chen L."/>
            <person name="Li R.F."/>
            <person name="Zhang Y.Q."/>
            <person name="Sun C.H."/>
        </authorList>
    </citation>
    <scope>NUCLEOTIDE SEQUENCE [LARGE SCALE GENOMIC DNA]</scope>
    <source>
        <strain evidence="3 4">CGMCC 4.7182</strain>
    </source>
</reference>
<evidence type="ECO:0000256" key="2">
    <source>
        <dbReference type="SAM" id="Phobius"/>
    </source>
</evidence>